<dbReference type="Proteomes" id="UP000573729">
    <property type="component" value="Unassembled WGS sequence"/>
</dbReference>
<proteinExistence type="predicted"/>
<dbReference type="AlphaFoldDB" id="A0A7W7FIX0"/>
<sequence length="157" mass="17075">MESPADFIDRTLRAEASEWRTWADGDDSVGGLRVYGSSTGAIRGTVRDALRRHRGLSHDDIVMLASELWSVPVFERRLATVVLLQGQVGTLTGNDLTRIEGFLRDARVPELIEPLAGDVVAPLLARLTGADAERAQRIVARWAESDSASLRAAVALL</sequence>
<reference evidence="1 2" key="1">
    <citation type="submission" date="2020-08" db="EMBL/GenBank/DDBJ databases">
        <title>Sequencing the genomes of 1000 actinobacteria strains.</title>
        <authorList>
            <person name="Klenk H.-P."/>
        </authorList>
    </citation>
    <scope>NUCLEOTIDE SEQUENCE [LARGE SCALE GENOMIC DNA]</scope>
    <source>
        <strain evidence="1 2">DSM 24947</strain>
    </source>
</reference>
<dbReference type="Gene3D" id="1.25.10.90">
    <property type="match status" value="1"/>
</dbReference>
<dbReference type="SUPFAM" id="SSF48371">
    <property type="entry name" value="ARM repeat"/>
    <property type="match status" value="1"/>
</dbReference>
<accession>A0A7W7FIX0</accession>
<dbReference type="InterPro" id="IPR016024">
    <property type="entry name" value="ARM-type_fold"/>
</dbReference>
<evidence type="ECO:0000313" key="1">
    <source>
        <dbReference type="EMBL" id="MBB4666785.1"/>
    </source>
</evidence>
<comment type="caution">
    <text evidence="1">The sequence shown here is derived from an EMBL/GenBank/DDBJ whole genome shotgun (WGS) entry which is preliminary data.</text>
</comment>
<dbReference type="Pfam" id="PF08713">
    <property type="entry name" value="DNA_alkylation"/>
    <property type="match status" value="1"/>
</dbReference>
<keyword evidence="2" id="KW-1185">Reference proteome</keyword>
<name>A0A7W7FIX0_9MICO</name>
<dbReference type="InterPro" id="IPR014825">
    <property type="entry name" value="DNA_alkylation"/>
</dbReference>
<gene>
    <name evidence="1" type="ORF">BKA24_001494</name>
</gene>
<protein>
    <recommendedName>
        <fullName evidence="3">DNA alkylation repair enzyme</fullName>
    </recommendedName>
</protein>
<dbReference type="RefSeq" id="WP_343066014.1">
    <property type="nucleotide sequence ID" value="NZ_JACHMD010000001.1"/>
</dbReference>
<evidence type="ECO:0008006" key="3">
    <source>
        <dbReference type="Google" id="ProtNLM"/>
    </source>
</evidence>
<organism evidence="1 2">
    <name type="scientific">Microbacterium marinum</name>
    <dbReference type="NCBI Taxonomy" id="421115"/>
    <lineage>
        <taxon>Bacteria</taxon>
        <taxon>Bacillati</taxon>
        <taxon>Actinomycetota</taxon>
        <taxon>Actinomycetes</taxon>
        <taxon>Micrococcales</taxon>
        <taxon>Microbacteriaceae</taxon>
        <taxon>Microbacterium</taxon>
    </lineage>
</organism>
<dbReference type="EMBL" id="JACHMD010000001">
    <property type="protein sequence ID" value="MBB4666785.1"/>
    <property type="molecule type" value="Genomic_DNA"/>
</dbReference>
<evidence type="ECO:0000313" key="2">
    <source>
        <dbReference type="Proteomes" id="UP000573729"/>
    </source>
</evidence>